<sequence>KMAWIKELIGLCKLTTSFSSGIFQLTKRNRELKEISIMISENDALLKKYHEKWPFLNDLSMQEHEPEMEENILETKQSLRSLESKGKQLQDILQEEKAELESMMEEEVDNFRDTCENLDATVSKIFFRKDIME</sequence>
<proteinExistence type="predicted"/>
<feature type="coiled-coil region" evidence="1">
    <location>
        <begin position="79"/>
        <end position="110"/>
    </location>
</feature>
<keyword evidence="3" id="KW-1185">Reference proteome</keyword>
<name>A0AA38L788_TAXCH</name>
<evidence type="ECO:0000256" key="1">
    <source>
        <dbReference type="SAM" id="Coils"/>
    </source>
</evidence>
<reference evidence="2 3" key="1">
    <citation type="journal article" date="2021" name="Nat. Plants">
        <title>The Taxus genome provides insights into paclitaxel biosynthesis.</title>
        <authorList>
            <person name="Xiong X."/>
            <person name="Gou J."/>
            <person name="Liao Q."/>
            <person name="Li Y."/>
            <person name="Zhou Q."/>
            <person name="Bi G."/>
            <person name="Li C."/>
            <person name="Du R."/>
            <person name="Wang X."/>
            <person name="Sun T."/>
            <person name="Guo L."/>
            <person name="Liang H."/>
            <person name="Lu P."/>
            <person name="Wu Y."/>
            <person name="Zhang Z."/>
            <person name="Ro D.K."/>
            <person name="Shang Y."/>
            <person name="Huang S."/>
            <person name="Yan J."/>
        </authorList>
    </citation>
    <scope>NUCLEOTIDE SEQUENCE [LARGE SCALE GENOMIC DNA]</scope>
    <source>
        <strain evidence="2">Ta-2019</strain>
    </source>
</reference>
<dbReference type="EMBL" id="JAHRHJ020000005">
    <property type="protein sequence ID" value="KAH9313956.1"/>
    <property type="molecule type" value="Genomic_DNA"/>
</dbReference>
<dbReference type="AlphaFoldDB" id="A0AA38L788"/>
<feature type="non-terminal residue" evidence="2">
    <location>
        <position position="1"/>
    </location>
</feature>
<dbReference type="Proteomes" id="UP000824469">
    <property type="component" value="Unassembled WGS sequence"/>
</dbReference>
<comment type="caution">
    <text evidence="2">The sequence shown here is derived from an EMBL/GenBank/DDBJ whole genome shotgun (WGS) entry which is preliminary data.</text>
</comment>
<evidence type="ECO:0000313" key="2">
    <source>
        <dbReference type="EMBL" id="KAH9313956.1"/>
    </source>
</evidence>
<accession>A0AA38L788</accession>
<organism evidence="2 3">
    <name type="scientific">Taxus chinensis</name>
    <name type="common">Chinese yew</name>
    <name type="synonym">Taxus wallichiana var. chinensis</name>
    <dbReference type="NCBI Taxonomy" id="29808"/>
    <lineage>
        <taxon>Eukaryota</taxon>
        <taxon>Viridiplantae</taxon>
        <taxon>Streptophyta</taxon>
        <taxon>Embryophyta</taxon>
        <taxon>Tracheophyta</taxon>
        <taxon>Spermatophyta</taxon>
        <taxon>Pinopsida</taxon>
        <taxon>Pinidae</taxon>
        <taxon>Conifers II</taxon>
        <taxon>Cupressales</taxon>
        <taxon>Taxaceae</taxon>
        <taxon>Taxus</taxon>
    </lineage>
</organism>
<keyword evidence="1" id="KW-0175">Coiled coil</keyword>
<protein>
    <submittedName>
        <fullName evidence="2">Uncharacterized protein</fullName>
    </submittedName>
</protein>
<evidence type="ECO:0000313" key="3">
    <source>
        <dbReference type="Proteomes" id="UP000824469"/>
    </source>
</evidence>
<gene>
    <name evidence="2" type="ORF">KI387_022583</name>
</gene>